<dbReference type="RefSeq" id="WP_173767954.1">
    <property type="nucleotide sequence ID" value="NZ_CP048836.1"/>
</dbReference>
<proteinExistence type="predicted"/>
<gene>
    <name evidence="1" type="ORF">G3580_18290</name>
</gene>
<accession>A0A6C1B7P7</accession>
<dbReference type="KEGG" id="azq:G3580_18290"/>
<name>A0A6C1B7P7_9RHOO</name>
<keyword evidence="2" id="KW-1185">Reference proteome</keyword>
<dbReference type="Proteomes" id="UP000501991">
    <property type="component" value="Chromosome"/>
</dbReference>
<evidence type="ECO:0000313" key="1">
    <source>
        <dbReference type="EMBL" id="QID19393.1"/>
    </source>
</evidence>
<sequence length="258" mass="28702">MFQMVLPRSARPHFRSAVGYLLLRESPLDPSMIEFDVGAPQLSRVPEHIQVPVALCRTSDLDTAIHVTERLGLSVRAVGSSPIDKQRFRWVFRRPQRKRVSTRLLEPSRLLVGCVCSFVVVTLAGSLIADSMSAQIRERERRLVLKLGAHADELERQTLQRETLAAVASEFPRFRLTSLLNEIAAALPADARVDQIEFADGALTIGGFAPEPGRAIAEMKRHAPELSGFRLESVTANPNPGEQPQFRARLRLLAETKP</sequence>
<reference evidence="1 2" key="1">
    <citation type="submission" date="2020-02" db="EMBL/GenBank/DDBJ databases">
        <title>Nitrogenibacter mangrovi gen. nov., sp. nov. isolated from mangrove sediment, a denitrifying betaproteobacterium.</title>
        <authorList>
            <person name="Liao H."/>
            <person name="Tian Y."/>
        </authorList>
    </citation>
    <scope>NUCLEOTIDE SEQUENCE [LARGE SCALE GENOMIC DNA]</scope>
    <source>
        <strain evidence="1 2">M9-3-2</strain>
    </source>
</reference>
<dbReference type="EMBL" id="CP048836">
    <property type="protein sequence ID" value="QID19393.1"/>
    <property type="molecule type" value="Genomic_DNA"/>
</dbReference>
<organism evidence="1 2">
    <name type="scientific">Nitrogeniibacter mangrovi</name>
    <dbReference type="NCBI Taxonomy" id="2016596"/>
    <lineage>
        <taxon>Bacteria</taxon>
        <taxon>Pseudomonadati</taxon>
        <taxon>Pseudomonadota</taxon>
        <taxon>Betaproteobacteria</taxon>
        <taxon>Rhodocyclales</taxon>
        <taxon>Zoogloeaceae</taxon>
        <taxon>Nitrogeniibacter</taxon>
    </lineage>
</organism>
<evidence type="ECO:0000313" key="2">
    <source>
        <dbReference type="Proteomes" id="UP000501991"/>
    </source>
</evidence>
<protein>
    <submittedName>
        <fullName evidence="1">PilN domain-containing protein</fullName>
    </submittedName>
</protein>
<dbReference type="AlphaFoldDB" id="A0A6C1B7P7"/>